<dbReference type="InterPro" id="IPR012337">
    <property type="entry name" value="RNaseH-like_sf"/>
</dbReference>
<dbReference type="CDD" id="cd00303">
    <property type="entry name" value="retropepsin_like"/>
    <property type="match status" value="1"/>
</dbReference>
<dbReference type="PANTHER" id="PTHR47331">
    <property type="entry name" value="PHD-TYPE DOMAIN-CONTAINING PROTEIN"/>
    <property type="match status" value="1"/>
</dbReference>
<evidence type="ECO:0000313" key="4">
    <source>
        <dbReference type="EMBL" id="GBM35617.1"/>
    </source>
</evidence>
<name>A0A4Y2F4D2_ARAVE</name>
<dbReference type="PANTHER" id="PTHR47331:SF5">
    <property type="entry name" value="RIBONUCLEASE H"/>
    <property type="match status" value="1"/>
</dbReference>
<evidence type="ECO:0000259" key="2">
    <source>
        <dbReference type="PROSITE" id="PS50994"/>
    </source>
</evidence>
<dbReference type="InterPro" id="IPR008042">
    <property type="entry name" value="Retrotrans_Pao"/>
</dbReference>
<dbReference type="Pfam" id="PF03564">
    <property type="entry name" value="DUF1759"/>
    <property type="match status" value="1"/>
</dbReference>
<dbReference type="Gene3D" id="2.40.70.10">
    <property type="entry name" value="Acid Proteases"/>
    <property type="match status" value="1"/>
</dbReference>
<dbReference type="InterPro" id="IPR043502">
    <property type="entry name" value="DNA/RNA_pol_sf"/>
</dbReference>
<proteinExistence type="predicted"/>
<dbReference type="SUPFAM" id="SSF53098">
    <property type="entry name" value="Ribonuclease H-like"/>
    <property type="match status" value="1"/>
</dbReference>
<keyword evidence="5" id="KW-1185">Reference proteome</keyword>
<dbReference type="InterPro" id="IPR040676">
    <property type="entry name" value="DUF5641"/>
</dbReference>
<accession>A0A4Y2F4D2</accession>
<feature type="non-terminal residue" evidence="4">
    <location>
        <position position="1711"/>
    </location>
</feature>
<dbReference type="EMBL" id="BGPR01094666">
    <property type="protein sequence ID" value="GBM35617.1"/>
    <property type="molecule type" value="Genomic_DNA"/>
</dbReference>
<dbReference type="GO" id="GO:0015074">
    <property type="term" value="P:DNA integration"/>
    <property type="evidence" value="ECO:0007669"/>
    <property type="project" value="InterPro"/>
</dbReference>
<dbReference type="InterPro" id="IPR021109">
    <property type="entry name" value="Peptidase_aspartic_dom_sf"/>
</dbReference>
<dbReference type="Pfam" id="PF05380">
    <property type="entry name" value="Peptidase_A17"/>
    <property type="match status" value="1"/>
</dbReference>
<dbReference type="CDD" id="cd01644">
    <property type="entry name" value="RT_pepA17"/>
    <property type="match status" value="1"/>
</dbReference>
<dbReference type="SUPFAM" id="SSF50630">
    <property type="entry name" value="Acid proteases"/>
    <property type="match status" value="1"/>
</dbReference>
<dbReference type="OrthoDB" id="6436222at2759"/>
<evidence type="ECO:0000313" key="5">
    <source>
        <dbReference type="Proteomes" id="UP000499080"/>
    </source>
</evidence>
<dbReference type="InterPro" id="IPR041588">
    <property type="entry name" value="Integrase_H2C2"/>
</dbReference>
<protein>
    <recommendedName>
        <fullName evidence="2">Integrase catalytic domain-containing protein</fullName>
    </recommendedName>
</protein>
<dbReference type="PROSITE" id="PS50994">
    <property type="entry name" value="INTEGRASE"/>
    <property type="match status" value="1"/>
</dbReference>
<dbReference type="GO" id="GO:0003676">
    <property type="term" value="F:nucleic acid binding"/>
    <property type="evidence" value="ECO:0007669"/>
    <property type="project" value="InterPro"/>
</dbReference>
<dbReference type="GO" id="GO:0071897">
    <property type="term" value="P:DNA biosynthetic process"/>
    <property type="evidence" value="ECO:0007669"/>
    <property type="project" value="UniProtKB-ARBA"/>
</dbReference>
<keyword evidence="1" id="KW-0175">Coiled coil</keyword>
<dbReference type="Pfam" id="PF18701">
    <property type="entry name" value="DUF5641"/>
    <property type="match status" value="1"/>
</dbReference>
<dbReference type="Pfam" id="PF13650">
    <property type="entry name" value="Asp_protease_2"/>
    <property type="match status" value="1"/>
</dbReference>
<comment type="caution">
    <text evidence="4">The sequence shown here is derived from an EMBL/GenBank/DDBJ whole genome shotgun (WGS) entry which is preliminary data.</text>
</comment>
<organism evidence="4 5">
    <name type="scientific">Araneus ventricosus</name>
    <name type="common">Orbweaver spider</name>
    <name type="synonym">Epeira ventricosa</name>
    <dbReference type="NCBI Taxonomy" id="182803"/>
    <lineage>
        <taxon>Eukaryota</taxon>
        <taxon>Metazoa</taxon>
        <taxon>Ecdysozoa</taxon>
        <taxon>Arthropoda</taxon>
        <taxon>Chelicerata</taxon>
        <taxon>Arachnida</taxon>
        <taxon>Araneae</taxon>
        <taxon>Araneomorphae</taxon>
        <taxon>Entelegynae</taxon>
        <taxon>Araneoidea</taxon>
        <taxon>Araneidae</taxon>
        <taxon>Araneus</taxon>
    </lineage>
</organism>
<dbReference type="Pfam" id="PF17921">
    <property type="entry name" value="Integrase_H2C2"/>
    <property type="match status" value="1"/>
</dbReference>
<dbReference type="EMBL" id="BGPR01094658">
    <property type="protein sequence ID" value="GBM35579.1"/>
    <property type="molecule type" value="Genomic_DNA"/>
</dbReference>
<evidence type="ECO:0000256" key="1">
    <source>
        <dbReference type="SAM" id="Coils"/>
    </source>
</evidence>
<sequence length="1711" mass="194810">MATKEQIVVINRKRGSLKSSITKLASFVTSANSKDRILCETKLENLQKIKVKLGEVKNEYFEIVEDKDLEALENSVIELEEECERLEVSLKTILTSSNKIAVSTNKDGNNSESLSESVHIRLPEIPLPKFSGQYQDWQNFKMQFENIIDSNDKLTDNQKLFYLKSTLSGAAAEIVTLDDSYSSLFKALTDRFDNKRLICNSYFNEIISLDMPIQDSAKSLRQFVDSCQKHIRALKTIGLELNEFAETLLINIMIKKLDKESRGQFELSLVSADLPKWSNFIDFLEKRCLMLENIQSNVTSKPKLQSDMHRKSHSFFVKGDSKNVCIACKNPHPHPLFKCGAFLKLDPLSRLNLIKNTHCTNCLSNTHKIHQCFSDRKCKHCMLSHNSLLHINSNSGIKRNKINQNAASLSASNQQNENCKVINSETQCDLSVSLHSKREVHSRKNKTSALLPTIIVHIKNASNERIPVTALCDSGSENSFLSYELANSLGLKKNKINASISGINGSITQIYSKVLADISNGNESYRRQVELLVIPKITDFMPSQDISIEELNLPSGIILADPKLGQPHKIDMLLSASFLFDIIEAGKYTTDKFIFQNSKFGFIASSNSEGNFNHKFCGLVTQNEPIDYLIQRFWEIETINENNCALSEEAIFCEEHFKSTHKRNSEGRYIVEMAIKEFPSLGESKQIAQKRLDSLIRRLEKNPRMKKLYSEFMEEYETLGHMERVVEDELPSDNYYLPHHGVYKSGSTTTPLRVVFNASSPSSNGVSLNDILLKGDVVEDIFELMLRFRQHKFAFTFDVQKMFRQILVAPHQRDYLRILWFEDNTCQPITFKLNTITYGTACAPFYAIRTVKQLAIDESSEFPLASEIALRDIYMDDGITGTNDVKTAQILQTQLIDMFAKGGMNLHKWTSNSLELLNSFPSSNQERVFPIDAHVSKTLGMNWLHLDDYFIFKVDCKHVPNPTKRNVLSVIARLYDPLGLLGPVICKMKIFLQKLWLEKLSFDDPLPQPIAVEWNHLVSSLKAIELIKIPRWILVDSSQKLVLHCFSDSSQAAYGAVIYLQCVRPDDTSTAKLVASKSRVSPLKTVSIPRLELCGCLLAAQLKAKVEQALNLQIDSILMYTDSTISLAWIQTSPHRLKTFVANRVVKIQRLTQNCEWQHVPSNLNPADVLSRGLVPEQLIEHNLWWNGPPFLQEPIPVNCVDQQLADTSTDTRFLCELKNITSPSLMTLNPSDFLTSFLNISNNYRKLINVFSYILRFIGNCRNQKQRGLLSAAEIQEGEYRLISLVQQVALAEDFANLSNQKQVTSASKLKYLSPFLDTSSNVIRVGGRLHNSDLSYHVKHPIVLPKGHAISNLIMQDIHIRNCHVGAQTLLHLTRQDFWPIGGRNLARSIVHNCVICSRYNPQFLSQKMGDLPEERCRPSLPFNITGVDFCGPFYIKNKFQRKGPLQKIYVSIFICFVTRAVHFEIVSDLTSDSFIAALKRFMARRGKISTIFTDNGRNFVGAHNELKRLFKLVSNPDNILAHYLGSEKIHWNFIPPKSAHFGGLWEAGVKSFKFHFLRAVGNLKLTYEEFLTVSNQIEGILNSRPLIPLSSDANDLQALSPAHFLVGRPISAVVEPNLTEFLDNALKRWQRVTKITQYVWFRWQRDYLNHLQQKNKWYFQKDNINIGTLVIVKEDNVPLNFWLLGRIVKVFYGKDKMIRVCLVKTAKG</sequence>
<dbReference type="Gene3D" id="3.30.420.10">
    <property type="entry name" value="Ribonuclease H-like superfamily/Ribonuclease H"/>
    <property type="match status" value="1"/>
</dbReference>
<dbReference type="GO" id="GO:0042575">
    <property type="term" value="C:DNA polymerase complex"/>
    <property type="evidence" value="ECO:0007669"/>
    <property type="project" value="UniProtKB-ARBA"/>
</dbReference>
<dbReference type="SUPFAM" id="SSF56672">
    <property type="entry name" value="DNA/RNA polymerases"/>
    <property type="match status" value="1"/>
</dbReference>
<evidence type="ECO:0000313" key="3">
    <source>
        <dbReference type="EMBL" id="GBM35579.1"/>
    </source>
</evidence>
<dbReference type="Proteomes" id="UP000499080">
    <property type="component" value="Unassembled WGS sequence"/>
</dbReference>
<dbReference type="InterPro" id="IPR005312">
    <property type="entry name" value="DUF1759"/>
</dbReference>
<dbReference type="InterPro" id="IPR036397">
    <property type="entry name" value="RNaseH_sf"/>
</dbReference>
<feature type="domain" description="Integrase catalytic" evidence="2">
    <location>
        <begin position="1420"/>
        <end position="1612"/>
    </location>
</feature>
<gene>
    <name evidence="3" type="ORF">AVEN_190478_1</name>
    <name evidence="4" type="ORF">AVEN_211895_1</name>
</gene>
<feature type="coiled-coil region" evidence="1">
    <location>
        <begin position="69"/>
        <end position="96"/>
    </location>
</feature>
<reference evidence="4 5" key="1">
    <citation type="journal article" date="2019" name="Sci. Rep.">
        <title>Orb-weaving spider Araneus ventricosus genome elucidates the spidroin gene catalogue.</title>
        <authorList>
            <person name="Kono N."/>
            <person name="Nakamura H."/>
            <person name="Ohtoshi R."/>
            <person name="Moran D.A.P."/>
            <person name="Shinohara A."/>
            <person name="Yoshida Y."/>
            <person name="Fujiwara M."/>
            <person name="Mori M."/>
            <person name="Tomita M."/>
            <person name="Arakawa K."/>
        </authorList>
    </citation>
    <scope>NUCLEOTIDE SEQUENCE [LARGE SCALE GENOMIC DNA]</scope>
</reference>
<dbReference type="InterPro" id="IPR001584">
    <property type="entry name" value="Integrase_cat-core"/>
</dbReference>